<dbReference type="PANTHER" id="PTHR43943">
    <property type="entry name" value="DEHYDROGENASE/REDUCTASE (SDR FAMILY) MEMBER 4"/>
    <property type="match status" value="1"/>
</dbReference>
<proteinExistence type="inferred from homology"/>
<dbReference type="CDD" id="cd05233">
    <property type="entry name" value="SDR_c"/>
    <property type="match status" value="1"/>
</dbReference>
<comment type="similarity">
    <text evidence="1">Belongs to the short-chain dehydrogenases/reductases (SDR) family.</text>
</comment>
<accession>A0A381QA35</accession>
<dbReference type="FunFam" id="3.40.50.720:FF:000084">
    <property type="entry name" value="Short-chain dehydrogenase reductase"/>
    <property type="match status" value="1"/>
</dbReference>
<dbReference type="SUPFAM" id="SSF51735">
    <property type="entry name" value="NAD(P)-binding Rossmann-fold domains"/>
    <property type="match status" value="1"/>
</dbReference>
<gene>
    <name evidence="2" type="ORF">METZ01_LOCUS28692</name>
</gene>
<dbReference type="AlphaFoldDB" id="A0A381QA35"/>
<dbReference type="PANTHER" id="PTHR43943:SF2">
    <property type="entry name" value="DEHYDROGENASE_REDUCTASE 4"/>
    <property type="match status" value="1"/>
</dbReference>
<dbReference type="Pfam" id="PF13561">
    <property type="entry name" value="adh_short_C2"/>
    <property type="match status" value="1"/>
</dbReference>
<evidence type="ECO:0000256" key="1">
    <source>
        <dbReference type="ARBA" id="ARBA00006484"/>
    </source>
</evidence>
<name>A0A381QA35_9ZZZZ</name>
<reference evidence="2" key="1">
    <citation type="submission" date="2018-05" db="EMBL/GenBank/DDBJ databases">
        <authorList>
            <person name="Lanie J.A."/>
            <person name="Ng W.-L."/>
            <person name="Kazmierczak K.M."/>
            <person name="Andrzejewski T.M."/>
            <person name="Davidsen T.M."/>
            <person name="Wayne K.J."/>
            <person name="Tettelin H."/>
            <person name="Glass J.I."/>
            <person name="Rusch D."/>
            <person name="Podicherti R."/>
            <person name="Tsui H.-C.T."/>
            <person name="Winkler M.E."/>
        </authorList>
    </citation>
    <scope>NUCLEOTIDE SEQUENCE</scope>
</reference>
<dbReference type="PROSITE" id="PS00061">
    <property type="entry name" value="ADH_SHORT"/>
    <property type="match status" value="1"/>
</dbReference>
<dbReference type="PRINTS" id="PR00080">
    <property type="entry name" value="SDRFAMILY"/>
</dbReference>
<dbReference type="Gene3D" id="3.40.50.720">
    <property type="entry name" value="NAD(P)-binding Rossmann-like Domain"/>
    <property type="match status" value="1"/>
</dbReference>
<dbReference type="InterPro" id="IPR036291">
    <property type="entry name" value="NAD(P)-bd_dom_sf"/>
</dbReference>
<protein>
    <recommendedName>
        <fullName evidence="3">Short-chain dehydrogenase</fullName>
    </recommendedName>
</protein>
<evidence type="ECO:0008006" key="3">
    <source>
        <dbReference type="Google" id="ProtNLM"/>
    </source>
</evidence>
<organism evidence="2">
    <name type="scientific">marine metagenome</name>
    <dbReference type="NCBI Taxonomy" id="408172"/>
    <lineage>
        <taxon>unclassified sequences</taxon>
        <taxon>metagenomes</taxon>
        <taxon>ecological metagenomes</taxon>
    </lineage>
</organism>
<dbReference type="PRINTS" id="PR00081">
    <property type="entry name" value="GDHRDH"/>
</dbReference>
<dbReference type="NCBIfam" id="NF005559">
    <property type="entry name" value="PRK07231.1"/>
    <property type="match status" value="1"/>
</dbReference>
<dbReference type="InterPro" id="IPR002347">
    <property type="entry name" value="SDR_fam"/>
</dbReference>
<dbReference type="InterPro" id="IPR020904">
    <property type="entry name" value="Sc_DH/Rdtase_CS"/>
</dbReference>
<dbReference type="EMBL" id="UINC01001260">
    <property type="protein sequence ID" value="SUZ75838.1"/>
    <property type="molecule type" value="Genomic_DNA"/>
</dbReference>
<sequence length="253" mass="26527">MDNRFSMKGSNAVVTGATRGIGLAIARGFLESGATVTLCGRKQEGVDDALADLSDHASNVLGVAAHVGKVEDIERLIASAEERFGPVNTLVNNAGTNPYYGPIADSEDWAWDKTMDVNLRGPYLLSRRVGVKMTAEGGGSIINISSIAGLAASVNQGIYSVTKAGLIMLTKVMAREMGGSGVRVNCICPGVIRTQLSKALWEDEKAAKRYLARKALGRIGEVDEVVGAAIYFASEASSFTTGAVLQVDGGMVI</sequence>
<evidence type="ECO:0000313" key="2">
    <source>
        <dbReference type="EMBL" id="SUZ75838.1"/>
    </source>
</evidence>